<feature type="compositionally biased region" description="Polar residues" evidence="1">
    <location>
        <begin position="706"/>
        <end position="715"/>
    </location>
</feature>
<dbReference type="STRING" id="43265.A0A545W7Q5"/>
<feature type="compositionally biased region" description="Polar residues" evidence="1">
    <location>
        <begin position="541"/>
        <end position="558"/>
    </location>
</feature>
<feature type="compositionally biased region" description="Pro residues" evidence="1">
    <location>
        <begin position="818"/>
        <end position="835"/>
    </location>
</feature>
<feature type="region of interest" description="Disordered" evidence="1">
    <location>
        <begin position="1"/>
        <end position="46"/>
    </location>
</feature>
<sequence>MPPEEASTGIEGRKPSQYLSLRSRRSNRYLADATKQSTQEEEPPLPQQQFAPNLLLQQTLAPKSSKRSLRHIFSRSKLVKEAENLAAALPFRRPDLRGAEDALADNRSASNVHIPLVAEPDNLAASAKRASSVPRARSLRRQSQAPPPAIPGRKGSFQDTASHESLAAWEMPQLFKAFPQTIRQATLPAVTMSTEMVLRLHEKNISAAVASDQLTTEERASKDKAKKKHGKNPSLSNLQWTSKIYLLTTSGHLLQYSGTGNYDRLPEKVLKLSHTSAAFVTDSIPGQHWVLQISSTTEPDLATAANESKSILSKLSILAGEKRESANILMVFESPGDLDSWMATLRAEIEKLGGRRKLSETGVPERSAAPRQAPRTMVVRDSMRFSRSPSRQRGSSGDDDLTLRVADSQHSRGQSLDEISTTNSVVSQDGRQLDSLRDSNGNRLSFASADRRTAVTSAASSPERSPIAEAFPRDSSETSDSHEHKYGSRKFDAKPRPNASLIANRRSTMQNAGLFIDVRSDNRNSQSEEDSCSYKPGDAQESPTSLVTPNFSVPQSSTRRFSHMRINSSNSQSPPSPNTATFASRMLRSKPPPVLRSSRPLSMVADHQSPRTELPARPPTADGTSHYRLSPVKEQAREQRKRYSRRHSPRSSADGKSDIASPRVSLAMSDRVTSPTPGHRISPQRSRPPVTSLRRGGLDGDMRAMSGSQRLSSASHGLASAPVFAWTWDTCRRQSTTASSPPGSRTPQKEPRRASVNTGFTPPGHRRHSSSEDSRPVSVLPPMPPPPSGPLPALPGSATSSQTEKDRALLNRRSMPQMMPPPVPPPLRELPPLPPIASVRV</sequence>
<dbReference type="EMBL" id="SPUK01000003">
    <property type="protein sequence ID" value="TQV98753.1"/>
    <property type="molecule type" value="Genomic_DNA"/>
</dbReference>
<feature type="compositionally biased region" description="Polar residues" evidence="1">
    <location>
        <begin position="411"/>
        <end position="430"/>
    </location>
</feature>
<feature type="compositionally biased region" description="Pro residues" evidence="1">
    <location>
        <begin position="779"/>
        <end position="793"/>
    </location>
</feature>
<feature type="compositionally biased region" description="Basic and acidic residues" evidence="1">
    <location>
        <begin position="471"/>
        <end position="495"/>
    </location>
</feature>
<protein>
    <submittedName>
        <fullName evidence="2">Soluble quinoprotein glucose/sorbosone dehydrogenase</fullName>
    </submittedName>
</protein>
<feature type="region of interest" description="Disordered" evidence="1">
    <location>
        <begin position="589"/>
        <end position="717"/>
    </location>
</feature>
<accession>A0A545W7Q5</accession>
<evidence type="ECO:0000313" key="2">
    <source>
        <dbReference type="EMBL" id="TQV98753.1"/>
    </source>
</evidence>
<feature type="compositionally biased region" description="Basic residues" evidence="1">
    <location>
        <begin position="639"/>
        <end position="649"/>
    </location>
</feature>
<comment type="caution">
    <text evidence="2">The sequence shown here is derived from an EMBL/GenBank/DDBJ whole genome shotgun (WGS) entry which is preliminary data.</text>
</comment>
<dbReference type="OrthoDB" id="1749473at2759"/>
<feature type="region of interest" description="Disordered" evidence="1">
    <location>
        <begin position="211"/>
        <end position="234"/>
    </location>
</feature>
<feature type="region of interest" description="Disordered" evidence="1">
    <location>
        <begin position="517"/>
        <end position="558"/>
    </location>
</feature>
<feature type="region of interest" description="Disordered" evidence="1">
    <location>
        <begin position="356"/>
        <end position="497"/>
    </location>
</feature>
<feature type="compositionally biased region" description="Low complexity" evidence="1">
    <location>
        <begin position="385"/>
        <end position="395"/>
    </location>
</feature>
<keyword evidence="3" id="KW-1185">Reference proteome</keyword>
<feature type="region of interest" description="Disordered" evidence="1">
    <location>
        <begin position="123"/>
        <end position="158"/>
    </location>
</feature>
<name>A0A545W7Q5_9HYPO</name>
<reference evidence="2 3" key="1">
    <citation type="journal article" date="2019" name="Appl. Microbiol. Biotechnol.">
        <title>Genome sequence of Isaria javanica and comparative genome analysis insights into family S53 peptidase evolution in fungal entomopathogens.</title>
        <authorList>
            <person name="Lin R."/>
            <person name="Zhang X."/>
            <person name="Xin B."/>
            <person name="Zou M."/>
            <person name="Gao Y."/>
            <person name="Qin F."/>
            <person name="Hu Q."/>
            <person name="Xie B."/>
            <person name="Cheng X."/>
        </authorList>
    </citation>
    <scope>NUCLEOTIDE SEQUENCE [LARGE SCALE GENOMIC DNA]</scope>
    <source>
        <strain evidence="2 3">IJ1G</strain>
    </source>
</reference>
<feature type="region of interest" description="Disordered" evidence="1">
    <location>
        <begin position="734"/>
        <end position="841"/>
    </location>
</feature>
<feature type="compositionally biased region" description="Polar residues" evidence="1">
    <location>
        <begin position="454"/>
        <end position="463"/>
    </location>
</feature>
<feature type="compositionally biased region" description="Polar residues" evidence="1">
    <location>
        <begin position="734"/>
        <end position="746"/>
    </location>
</feature>
<dbReference type="Proteomes" id="UP000315783">
    <property type="component" value="Unassembled WGS sequence"/>
</dbReference>
<organism evidence="2 3">
    <name type="scientific">Cordyceps javanica</name>
    <dbReference type="NCBI Taxonomy" id="43265"/>
    <lineage>
        <taxon>Eukaryota</taxon>
        <taxon>Fungi</taxon>
        <taxon>Dikarya</taxon>
        <taxon>Ascomycota</taxon>
        <taxon>Pezizomycotina</taxon>
        <taxon>Sordariomycetes</taxon>
        <taxon>Hypocreomycetidae</taxon>
        <taxon>Hypocreales</taxon>
        <taxon>Cordycipitaceae</taxon>
        <taxon>Cordyceps</taxon>
    </lineage>
</organism>
<evidence type="ECO:0000256" key="1">
    <source>
        <dbReference type="SAM" id="MobiDB-lite"/>
    </source>
</evidence>
<dbReference type="AlphaFoldDB" id="A0A545W7Q5"/>
<gene>
    <name evidence="2" type="ORF">IF1G_02833</name>
</gene>
<proteinExistence type="predicted"/>
<evidence type="ECO:0000313" key="3">
    <source>
        <dbReference type="Proteomes" id="UP000315783"/>
    </source>
</evidence>